<dbReference type="GO" id="GO:0004760">
    <property type="term" value="F:L-serine-pyruvate transaminase activity"/>
    <property type="evidence" value="ECO:0007669"/>
    <property type="project" value="TreeGrafter"/>
</dbReference>
<evidence type="ECO:0000256" key="4">
    <source>
        <dbReference type="ARBA" id="ARBA00022490"/>
    </source>
</evidence>
<dbReference type="GO" id="GO:0030170">
    <property type="term" value="F:pyridoxal phosphate binding"/>
    <property type="evidence" value="ECO:0007669"/>
    <property type="project" value="UniProtKB-UniRule"/>
</dbReference>
<dbReference type="GO" id="GO:0005737">
    <property type="term" value="C:cytoplasm"/>
    <property type="evidence" value="ECO:0007669"/>
    <property type="project" value="UniProtKB-SubCell"/>
</dbReference>
<feature type="modified residue" description="N6-(pyridoxal phosphate)lysine" evidence="13">
    <location>
        <position position="195"/>
    </location>
</feature>
<dbReference type="GO" id="GO:0006564">
    <property type="term" value="P:L-serine biosynthetic process"/>
    <property type="evidence" value="ECO:0007669"/>
    <property type="project" value="UniProtKB-UniRule"/>
</dbReference>
<dbReference type="InterPro" id="IPR015422">
    <property type="entry name" value="PyrdxlP-dep_Trfase_small"/>
</dbReference>
<evidence type="ECO:0000256" key="12">
    <source>
        <dbReference type="ARBA" id="ARBA00049007"/>
    </source>
</evidence>
<feature type="binding site" evidence="13">
    <location>
        <position position="194"/>
    </location>
    <ligand>
        <name>pyridoxal 5'-phosphate</name>
        <dbReference type="ChEBI" id="CHEBI:597326"/>
    </ligand>
</feature>
<evidence type="ECO:0000256" key="2">
    <source>
        <dbReference type="ARBA" id="ARBA00005099"/>
    </source>
</evidence>
<dbReference type="InterPro" id="IPR000192">
    <property type="entry name" value="Aminotrans_V_dom"/>
</dbReference>
<feature type="binding site" evidence="13">
    <location>
        <position position="148"/>
    </location>
    <ligand>
        <name>pyridoxal 5'-phosphate</name>
        <dbReference type="ChEBI" id="CHEBI:597326"/>
    </ligand>
</feature>
<dbReference type="EC" id="2.6.1.52" evidence="13"/>
<keyword evidence="10 13" id="KW-0718">Serine biosynthesis</keyword>
<feature type="domain" description="Aminotransferase class V" evidence="14">
    <location>
        <begin position="36"/>
        <end position="330"/>
    </location>
</feature>
<comment type="subcellular location">
    <subcellularLocation>
        <location evidence="13">Cytoplasm</location>
    </subcellularLocation>
</comment>
<comment type="similarity">
    <text evidence="3 13">Belongs to the class-V pyridoxal-phosphate-dependent aminotransferase family. SerC subfamily.</text>
</comment>
<comment type="subunit">
    <text evidence="13">Homodimer.</text>
</comment>
<keyword evidence="6 13" id="KW-0028">Amino-acid biosynthesis</keyword>
<dbReference type="GO" id="GO:0008453">
    <property type="term" value="F:alanine-glyoxylate transaminase activity"/>
    <property type="evidence" value="ECO:0007669"/>
    <property type="project" value="TreeGrafter"/>
</dbReference>
<dbReference type="GO" id="GO:0008615">
    <property type="term" value="P:pyridoxine biosynthetic process"/>
    <property type="evidence" value="ECO:0007669"/>
    <property type="project" value="UniProtKB-UniRule"/>
</dbReference>
<dbReference type="NCBIfam" id="TIGR01366">
    <property type="entry name" value="serC_3"/>
    <property type="match status" value="1"/>
</dbReference>
<dbReference type="InterPro" id="IPR022278">
    <property type="entry name" value="Pser_aminoTfrase"/>
</dbReference>
<dbReference type="STRING" id="1522368.IN07_07385"/>
<comment type="catalytic activity">
    <reaction evidence="12 13">
        <text>O-phospho-L-serine + 2-oxoglutarate = 3-phosphooxypyruvate + L-glutamate</text>
        <dbReference type="Rhea" id="RHEA:14329"/>
        <dbReference type="ChEBI" id="CHEBI:16810"/>
        <dbReference type="ChEBI" id="CHEBI:18110"/>
        <dbReference type="ChEBI" id="CHEBI:29985"/>
        <dbReference type="ChEBI" id="CHEBI:57524"/>
        <dbReference type="EC" id="2.6.1.52"/>
    </reaction>
</comment>
<proteinExistence type="inferred from homology"/>
<dbReference type="Proteomes" id="UP000029713">
    <property type="component" value="Unassembled WGS sequence"/>
</dbReference>
<evidence type="ECO:0000256" key="10">
    <source>
        <dbReference type="ARBA" id="ARBA00023299"/>
    </source>
</evidence>
<evidence type="ECO:0000256" key="6">
    <source>
        <dbReference type="ARBA" id="ARBA00022605"/>
    </source>
</evidence>
<evidence type="ECO:0000313" key="15">
    <source>
        <dbReference type="EMBL" id="KGH47424.1"/>
    </source>
</evidence>
<comment type="caution">
    <text evidence="13">Lacks conserved residue(s) required for the propagation of feature annotation.</text>
</comment>
<sequence length="371" mass="38891">MSITIPTDLLPRDGRFGCGPSKVRPEALRALATDGAGLMGTSHRQAPVKGLVTRVREGLSQLFDLPDGYEVVLGNGGTTAFWDAATIGLIRRRSAHGSYGEFSAKFASGVAEAPFLDAPVIAKAAPGSLALPTAEAGVDAYAWAHNETSTGVMAPVTRPSGIDADALVLIDATSGAGGLPVDVAQTDVYYFAPQKSFASDGGLWIALMSAAALERVAEIKASDRWVPGFLDLSIAVDNSGKDQTYNTPAVATLFLLADQIDWMLGLGGLSGAVARSEESASRLYGWAEKTSYTSPFVADPEHRSLVVGTVDFDESVDAALVATTLRAHGVVDVEPYRKLGRNQLRVGMFPAIDPDDVSALTACIDHVVGKL</sequence>
<comment type="pathway">
    <text evidence="2 13">Amino-acid biosynthesis; L-serine biosynthesis; L-serine from 3-phospho-D-glycerate: step 2/3.</text>
</comment>
<reference evidence="15 16" key="1">
    <citation type="submission" date="2014-07" db="EMBL/GenBank/DDBJ databases">
        <title>Biosystematic studies on Modestobacter strains isolated from extreme hyper-arid desert soil and from historic building.</title>
        <authorList>
            <person name="Bukarasam K."/>
            <person name="Bull A."/>
            <person name="Girard G."/>
            <person name="van Wezel G."/>
            <person name="Goodfellow M."/>
        </authorList>
    </citation>
    <scope>NUCLEOTIDE SEQUENCE [LARGE SCALE GENOMIC DNA]</scope>
    <source>
        <strain evidence="15 16">KNN45-2b</strain>
    </source>
</reference>
<comment type="function">
    <text evidence="1 13">Catalyzes the reversible conversion of 3-phosphohydroxypyruvate to phosphoserine and of 3-hydroxy-2-oxo-4-phosphonooxybutanoate to phosphohydroxythreonine.</text>
</comment>
<evidence type="ECO:0000256" key="3">
    <source>
        <dbReference type="ARBA" id="ARBA00006904"/>
    </source>
</evidence>
<dbReference type="GO" id="GO:0004648">
    <property type="term" value="F:O-phospho-L-serine:2-oxoglutarate aminotransferase activity"/>
    <property type="evidence" value="ECO:0007669"/>
    <property type="project" value="UniProtKB-UniRule"/>
</dbReference>
<dbReference type="PANTHER" id="PTHR21152">
    <property type="entry name" value="AMINOTRANSFERASE CLASS V"/>
    <property type="match status" value="1"/>
</dbReference>
<keyword evidence="4 13" id="KW-0963">Cytoplasm</keyword>
<feature type="binding site" evidence="13">
    <location>
        <position position="171"/>
    </location>
    <ligand>
        <name>pyridoxal 5'-phosphate</name>
        <dbReference type="ChEBI" id="CHEBI:597326"/>
    </ligand>
</feature>
<feature type="binding site" evidence="13">
    <location>
        <position position="102"/>
    </location>
    <ligand>
        <name>pyridoxal 5'-phosphate</name>
        <dbReference type="ChEBI" id="CHEBI:597326"/>
    </ligand>
</feature>
<dbReference type="InterPro" id="IPR006272">
    <property type="entry name" value="Pser_aminoTfrase_mycobac"/>
</dbReference>
<dbReference type="SUPFAM" id="SSF53383">
    <property type="entry name" value="PLP-dependent transferases"/>
    <property type="match status" value="1"/>
</dbReference>
<dbReference type="Gene3D" id="3.40.640.10">
    <property type="entry name" value="Type I PLP-dependent aspartate aminotransferase-like (Major domain)"/>
    <property type="match status" value="1"/>
</dbReference>
<dbReference type="PIRSF" id="PIRSF000525">
    <property type="entry name" value="SerC"/>
    <property type="match status" value="1"/>
</dbReference>
<dbReference type="UniPathway" id="UPA00135">
    <property type="reaction ID" value="UER00197"/>
</dbReference>
<organism evidence="15 16">
    <name type="scientific">Modestobacter caceresii</name>
    <dbReference type="NCBI Taxonomy" id="1522368"/>
    <lineage>
        <taxon>Bacteria</taxon>
        <taxon>Bacillati</taxon>
        <taxon>Actinomycetota</taxon>
        <taxon>Actinomycetes</taxon>
        <taxon>Geodermatophilales</taxon>
        <taxon>Geodermatophilaceae</taxon>
        <taxon>Modestobacter</taxon>
    </lineage>
</organism>
<evidence type="ECO:0000256" key="13">
    <source>
        <dbReference type="HAMAP-Rule" id="MF_00160"/>
    </source>
</evidence>
<gene>
    <name evidence="13" type="primary">serC</name>
    <name evidence="15" type="ORF">IN07_07385</name>
</gene>
<dbReference type="RefSeq" id="WP_036334699.1">
    <property type="nucleotide sequence ID" value="NZ_JPMX01000023.1"/>
</dbReference>
<evidence type="ECO:0000259" key="14">
    <source>
        <dbReference type="Pfam" id="PF00266"/>
    </source>
</evidence>
<evidence type="ECO:0000256" key="8">
    <source>
        <dbReference type="ARBA" id="ARBA00022898"/>
    </source>
</evidence>
<dbReference type="UniPathway" id="UPA00244">
    <property type="reaction ID" value="UER00311"/>
</dbReference>
<dbReference type="HAMAP" id="MF_00160">
    <property type="entry name" value="SerC_aminotrans_5"/>
    <property type="match status" value="1"/>
</dbReference>
<dbReference type="PANTHER" id="PTHR21152:SF40">
    <property type="entry name" value="ALANINE--GLYOXYLATE AMINOTRANSFERASE"/>
    <property type="match status" value="1"/>
</dbReference>
<feature type="binding site" evidence="13">
    <location>
        <position position="44"/>
    </location>
    <ligand>
        <name>L-glutamate</name>
        <dbReference type="ChEBI" id="CHEBI:29985"/>
    </ligand>
</feature>
<keyword evidence="16" id="KW-1185">Reference proteome</keyword>
<feature type="binding site" evidence="13">
    <location>
        <begin position="246"/>
        <end position="247"/>
    </location>
    <ligand>
        <name>pyridoxal 5'-phosphate</name>
        <dbReference type="ChEBI" id="CHEBI:597326"/>
    </ligand>
</feature>
<evidence type="ECO:0000256" key="5">
    <source>
        <dbReference type="ARBA" id="ARBA00022576"/>
    </source>
</evidence>
<keyword evidence="9 13" id="KW-0664">Pyridoxine biosynthesis</keyword>
<dbReference type="OrthoDB" id="975012at2"/>
<comment type="caution">
    <text evidence="15">The sequence shown here is derived from an EMBL/GenBank/DDBJ whole genome shotgun (WGS) entry which is preliminary data.</text>
</comment>
<evidence type="ECO:0000256" key="1">
    <source>
        <dbReference type="ARBA" id="ARBA00003483"/>
    </source>
</evidence>
<protein>
    <recommendedName>
        <fullName evidence="13">Phosphoserine aminotransferase</fullName>
        <ecNumber evidence="13">2.6.1.52</ecNumber>
    </recommendedName>
    <alternativeName>
        <fullName evidence="13">Phosphohydroxythreonine aminotransferase</fullName>
        <shortName evidence="13">PSAT</shortName>
    </alternativeName>
</protein>
<comment type="pathway">
    <text evidence="13">Cofactor biosynthesis; pyridoxine 5'-phosphate biosynthesis; pyridoxine 5'-phosphate from D-erythrose 4-phosphate: step 3/5.</text>
</comment>
<dbReference type="Pfam" id="PF00266">
    <property type="entry name" value="Aminotran_5"/>
    <property type="match status" value="1"/>
</dbReference>
<dbReference type="GO" id="GO:0019265">
    <property type="term" value="P:glycine biosynthetic process, by transamination of glyoxylate"/>
    <property type="evidence" value="ECO:0007669"/>
    <property type="project" value="TreeGrafter"/>
</dbReference>
<dbReference type="InterPro" id="IPR015424">
    <property type="entry name" value="PyrdxlP-dep_Trfase"/>
</dbReference>
<evidence type="ECO:0000256" key="11">
    <source>
        <dbReference type="ARBA" id="ARBA00047630"/>
    </source>
</evidence>
<comment type="catalytic activity">
    <reaction evidence="11 13">
        <text>4-(phosphooxy)-L-threonine + 2-oxoglutarate = (R)-3-hydroxy-2-oxo-4-phosphooxybutanoate + L-glutamate</text>
        <dbReference type="Rhea" id="RHEA:16573"/>
        <dbReference type="ChEBI" id="CHEBI:16810"/>
        <dbReference type="ChEBI" id="CHEBI:29985"/>
        <dbReference type="ChEBI" id="CHEBI:58452"/>
        <dbReference type="ChEBI" id="CHEBI:58538"/>
        <dbReference type="EC" id="2.6.1.52"/>
    </reaction>
</comment>
<dbReference type="Gene3D" id="3.90.1150.10">
    <property type="entry name" value="Aspartate Aminotransferase, domain 1"/>
    <property type="match status" value="1"/>
</dbReference>
<evidence type="ECO:0000256" key="9">
    <source>
        <dbReference type="ARBA" id="ARBA00023096"/>
    </source>
</evidence>
<dbReference type="AlphaFoldDB" id="A0A098YA99"/>
<keyword evidence="7 13" id="KW-0808">Transferase</keyword>
<dbReference type="InterPro" id="IPR015421">
    <property type="entry name" value="PyrdxlP-dep_Trfase_major"/>
</dbReference>
<comment type="cofactor">
    <cofactor evidence="13">
        <name>pyridoxal 5'-phosphate</name>
        <dbReference type="ChEBI" id="CHEBI:597326"/>
    </cofactor>
    <text evidence="13">Binds 1 pyridoxal phosphate per subunit.</text>
</comment>
<keyword evidence="5 13" id="KW-0032">Aminotransferase</keyword>
<dbReference type="EMBL" id="JPMX01000023">
    <property type="protein sequence ID" value="KGH47424.1"/>
    <property type="molecule type" value="Genomic_DNA"/>
</dbReference>
<evidence type="ECO:0000313" key="16">
    <source>
        <dbReference type="Proteomes" id="UP000029713"/>
    </source>
</evidence>
<keyword evidence="8 13" id="KW-0663">Pyridoxal phosphate</keyword>
<name>A0A098YA99_9ACTN</name>
<evidence type="ECO:0000256" key="7">
    <source>
        <dbReference type="ARBA" id="ARBA00022679"/>
    </source>
</evidence>
<accession>A0A098YA99</accession>